<dbReference type="Gene3D" id="1.10.10.10">
    <property type="entry name" value="Winged helix-like DNA-binding domain superfamily/Winged helix DNA-binding domain"/>
    <property type="match status" value="1"/>
</dbReference>
<gene>
    <name evidence="6" type="ORF">K040078D81_51320</name>
</gene>
<dbReference type="Gene3D" id="3.40.50.2300">
    <property type="match status" value="1"/>
</dbReference>
<evidence type="ECO:0000256" key="4">
    <source>
        <dbReference type="PROSITE-ProRule" id="PRU00169"/>
    </source>
</evidence>
<evidence type="ECO:0000313" key="7">
    <source>
        <dbReference type="Proteomes" id="UP001600943"/>
    </source>
</evidence>
<evidence type="ECO:0000256" key="3">
    <source>
        <dbReference type="ARBA" id="ARBA00024867"/>
    </source>
</evidence>
<dbReference type="PROSITE" id="PS50110">
    <property type="entry name" value="RESPONSE_REGULATORY"/>
    <property type="match status" value="1"/>
</dbReference>
<organism evidence="6 7">
    <name type="scientific">Blautia hominis</name>
    <dbReference type="NCBI Taxonomy" id="2025493"/>
    <lineage>
        <taxon>Bacteria</taxon>
        <taxon>Bacillati</taxon>
        <taxon>Bacillota</taxon>
        <taxon>Clostridia</taxon>
        <taxon>Lachnospirales</taxon>
        <taxon>Lachnospiraceae</taxon>
        <taxon>Blautia</taxon>
    </lineage>
</organism>
<sequence length="292" mass="33517">MRQSENTEGTSCVKDCIAELGIIAIDDDAAVLERIKRFVSEVENTEYLGGFTEPLEGVAYVAEHKVDLVFLAVAMLRVQGLEVARQIQEMNRPPAIAFVTRAAQYSYDAWRTDAVDYILKPFKKSDLERAIYRARQYKLVKEIELQGSYSRKKIYIKCFPSFDVFVDGDILEFTYGKVKELLAFLVYQQGNWSSIDQIVVYVLENHDERSGKEYYRTLIYRLKKILGKYGIGHILETGYGKARVNPAYFTCEYYQYIEGKQELFHDTFMGAYGWAGDAAAYMAEKIVPTSET</sequence>
<accession>A0ABQ0BHT9</accession>
<dbReference type="InterPro" id="IPR036388">
    <property type="entry name" value="WH-like_DNA-bd_sf"/>
</dbReference>
<dbReference type="InterPro" id="IPR016032">
    <property type="entry name" value="Sig_transdc_resp-reg_C-effctor"/>
</dbReference>
<evidence type="ECO:0000256" key="1">
    <source>
        <dbReference type="ARBA" id="ARBA00018672"/>
    </source>
</evidence>
<protein>
    <recommendedName>
        <fullName evidence="1">Stage 0 sporulation protein A homolog</fullName>
    </recommendedName>
</protein>
<dbReference type="RefSeq" id="WP_390409686.1">
    <property type="nucleotide sequence ID" value="NZ_BAABYW010000002.1"/>
</dbReference>
<keyword evidence="7" id="KW-1185">Reference proteome</keyword>
<proteinExistence type="predicted"/>
<evidence type="ECO:0000313" key="6">
    <source>
        <dbReference type="EMBL" id="GAA6411015.1"/>
    </source>
</evidence>
<comment type="caution">
    <text evidence="4">Lacks conserved residue(s) required for the propagation of feature annotation.</text>
</comment>
<comment type="caution">
    <text evidence="6">The sequence shown here is derived from an EMBL/GenBank/DDBJ whole genome shotgun (WGS) entry which is preliminary data.</text>
</comment>
<comment type="function">
    <text evidence="3">May play the central regulatory role in sporulation. It may be an element of the effector pathway responsible for the activation of sporulation genes in response to nutritional stress. Spo0A may act in concert with spo0H (a sigma factor) to control the expression of some genes that are critical to the sporulation process.</text>
</comment>
<evidence type="ECO:0000259" key="5">
    <source>
        <dbReference type="PROSITE" id="PS50110"/>
    </source>
</evidence>
<dbReference type="SUPFAM" id="SSF46894">
    <property type="entry name" value="C-terminal effector domain of the bipartite response regulators"/>
    <property type="match status" value="1"/>
</dbReference>
<dbReference type="PANTHER" id="PTHR45526:SF1">
    <property type="entry name" value="TRANSCRIPTIONAL REGULATORY PROTEIN DCUR-RELATED"/>
    <property type="match status" value="1"/>
</dbReference>
<evidence type="ECO:0000256" key="2">
    <source>
        <dbReference type="ARBA" id="ARBA00023125"/>
    </source>
</evidence>
<dbReference type="Pfam" id="PF00072">
    <property type="entry name" value="Response_reg"/>
    <property type="match status" value="1"/>
</dbReference>
<dbReference type="PANTHER" id="PTHR45526">
    <property type="entry name" value="TRANSCRIPTIONAL REGULATORY PROTEIN DPIA"/>
    <property type="match status" value="1"/>
</dbReference>
<dbReference type="Proteomes" id="UP001600943">
    <property type="component" value="Unassembled WGS sequence"/>
</dbReference>
<dbReference type="SMART" id="SM00448">
    <property type="entry name" value="REC"/>
    <property type="match status" value="1"/>
</dbReference>
<name>A0ABQ0BHT9_9FIRM</name>
<feature type="domain" description="Response regulatory" evidence="5">
    <location>
        <begin position="21"/>
        <end position="135"/>
    </location>
</feature>
<keyword evidence="2" id="KW-0238">DNA-binding</keyword>
<dbReference type="InterPro" id="IPR001789">
    <property type="entry name" value="Sig_transdc_resp-reg_receiver"/>
</dbReference>
<dbReference type="InterPro" id="IPR011006">
    <property type="entry name" value="CheY-like_superfamily"/>
</dbReference>
<dbReference type="SUPFAM" id="SSF52172">
    <property type="entry name" value="CheY-like"/>
    <property type="match status" value="1"/>
</dbReference>
<reference evidence="6 7" key="1">
    <citation type="submission" date="2024-04" db="EMBL/GenBank/DDBJ databases">
        <title>Defined microbial consortia suppress multidrug-resistant proinflammatory Enterobacteriaceae via ecological control.</title>
        <authorList>
            <person name="Furuichi M."/>
            <person name="Kawaguchi T."/>
            <person name="Pust M."/>
            <person name="Yasuma K."/>
            <person name="Plichta D."/>
            <person name="Hasegawa N."/>
            <person name="Ohya T."/>
            <person name="Bhattarai S."/>
            <person name="Sasajima S."/>
            <person name="Aoto Y."/>
            <person name="Tuganbaev T."/>
            <person name="Yaginuma M."/>
            <person name="Ueda M."/>
            <person name="Okahashi N."/>
            <person name="Amafuji K."/>
            <person name="Kiridooshi Y."/>
            <person name="Sugita K."/>
            <person name="Strazar M."/>
            <person name="Skelly A."/>
            <person name="Suda W."/>
            <person name="Hattori M."/>
            <person name="Nakamoto N."/>
            <person name="Caballero S."/>
            <person name="Norman J."/>
            <person name="Olle B."/>
            <person name="Tanoue T."/>
            <person name="Arita M."/>
            <person name="Bucci V."/>
            <person name="Atarashi K."/>
            <person name="Xavier R."/>
            <person name="Honda K."/>
        </authorList>
    </citation>
    <scope>NUCLEOTIDE SEQUENCE [LARGE SCALE GENOMIC DNA]</scope>
    <source>
        <strain evidence="7">k04-0078-D8-1</strain>
    </source>
</reference>
<dbReference type="EMBL" id="BAABYW010000002">
    <property type="protein sequence ID" value="GAA6411015.1"/>
    <property type="molecule type" value="Genomic_DNA"/>
</dbReference>
<dbReference type="InterPro" id="IPR051271">
    <property type="entry name" value="2C-system_Tx_regulators"/>
</dbReference>